<dbReference type="Gene3D" id="3.30.457.10">
    <property type="entry name" value="Copper amine oxidase-like, N-terminal domain"/>
    <property type="match status" value="1"/>
</dbReference>
<dbReference type="KEGG" id="aoe:Clos_2285"/>
<gene>
    <name evidence="3" type="ordered locus">Clos_2285</name>
</gene>
<dbReference type="Proteomes" id="UP000000269">
    <property type="component" value="Chromosome"/>
</dbReference>
<accession>A8MJ36</accession>
<feature type="chain" id="PRO_5002726661" evidence="1">
    <location>
        <begin position="26"/>
        <end position="346"/>
    </location>
</feature>
<sequence>MKFKQVLAGLMSLTIITASGVTAFANDIQTITNESDVKTALPINAILNKFQFQSFTGKVTEIRVSEDNADRTYISVEGEGERLATILITKDTYVVSQDEIKVGDTVTGYYNGNAPMIMIYPPQYHAEVVVVNDTKEIIKVDVFDKDLVSSDNFLKLNISDETKIMLQNGEAFGGELANRKLVVSYTVSTKSIPAQTTPSQIVVLYEDAEHPIIEVDENDDNVSEVIGDVSKMDIVVENKKITAPSAYLNENGTVMVPIRAIAEALGSEVKWDDELKSVTIDKGISFTLGKDYYVYMKTAPIKLGDAPELVDGHTFVPLSFFREVMKLNNAYVFEGQIDINTGEKMQ</sequence>
<dbReference type="InterPro" id="IPR012854">
    <property type="entry name" value="Cu_amine_oxidase-like_N"/>
</dbReference>
<evidence type="ECO:0000259" key="2">
    <source>
        <dbReference type="Pfam" id="PF07833"/>
    </source>
</evidence>
<dbReference type="SUPFAM" id="SSF55383">
    <property type="entry name" value="Copper amine oxidase, domain N"/>
    <property type="match status" value="1"/>
</dbReference>
<dbReference type="AlphaFoldDB" id="A8MJ36"/>
<feature type="domain" description="Copper amine oxidase-like N-terminal" evidence="2">
    <location>
        <begin position="236"/>
        <end position="327"/>
    </location>
</feature>
<dbReference type="EMBL" id="CP000853">
    <property type="protein sequence ID" value="ABW19818.1"/>
    <property type="molecule type" value="Genomic_DNA"/>
</dbReference>
<evidence type="ECO:0000313" key="3">
    <source>
        <dbReference type="EMBL" id="ABW19818.1"/>
    </source>
</evidence>
<feature type="signal peptide" evidence="1">
    <location>
        <begin position="1"/>
        <end position="25"/>
    </location>
</feature>
<organism evidence="3 4">
    <name type="scientific">Alkaliphilus oremlandii (strain OhILAs)</name>
    <name type="common">Clostridium oremlandii (strain OhILAs)</name>
    <dbReference type="NCBI Taxonomy" id="350688"/>
    <lineage>
        <taxon>Bacteria</taxon>
        <taxon>Bacillati</taxon>
        <taxon>Bacillota</taxon>
        <taxon>Clostridia</taxon>
        <taxon>Peptostreptococcales</taxon>
        <taxon>Natronincolaceae</taxon>
        <taxon>Alkaliphilus</taxon>
    </lineage>
</organism>
<dbReference type="STRING" id="350688.Clos_2285"/>
<evidence type="ECO:0000256" key="1">
    <source>
        <dbReference type="SAM" id="SignalP"/>
    </source>
</evidence>
<proteinExistence type="predicted"/>
<dbReference type="HOGENOM" id="CLU_072018_0_0_9"/>
<dbReference type="RefSeq" id="WP_012160125.1">
    <property type="nucleotide sequence ID" value="NC_009922.1"/>
</dbReference>
<evidence type="ECO:0000313" key="4">
    <source>
        <dbReference type="Proteomes" id="UP000000269"/>
    </source>
</evidence>
<dbReference type="Pfam" id="PF07833">
    <property type="entry name" value="Cu_amine_oxidN1"/>
    <property type="match status" value="1"/>
</dbReference>
<name>A8MJ36_ALKOO</name>
<keyword evidence="4" id="KW-1185">Reference proteome</keyword>
<dbReference type="InterPro" id="IPR036582">
    <property type="entry name" value="Mao_N_sf"/>
</dbReference>
<protein>
    <submittedName>
        <fullName evidence="3">Copper amine oxidase domain protein</fullName>
    </submittedName>
</protein>
<reference evidence="4" key="1">
    <citation type="submission" date="2007-10" db="EMBL/GenBank/DDBJ databases">
        <title>Complete genome of Alkaliphilus oremlandii OhILAs.</title>
        <authorList>
            <person name="Copeland A."/>
            <person name="Lucas S."/>
            <person name="Lapidus A."/>
            <person name="Barry K."/>
            <person name="Detter J.C."/>
            <person name="Glavina del Rio T."/>
            <person name="Hammon N."/>
            <person name="Israni S."/>
            <person name="Dalin E."/>
            <person name="Tice H."/>
            <person name="Pitluck S."/>
            <person name="Chain P."/>
            <person name="Malfatti S."/>
            <person name="Shin M."/>
            <person name="Vergez L."/>
            <person name="Schmutz J."/>
            <person name="Larimer F."/>
            <person name="Land M."/>
            <person name="Hauser L."/>
            <person name="Kyrpides N."/>
            <person name="Mikhailova N."/>
            <person name="Stolz J.F."/>
            <person name="Dawson A."/>
            <person name="Fisher E."/>
            <person name="Crable B."/>
            <person name="Perera E."/>
            <person name="Lisak J."/>
            <person name="Ranganathan M."/>
            <person name="Basu P."/>
            <person name="Richardson P."/>
        </authorList>
    </citation>
    <scope>NUCLEOTIDE SEQUENCE [LARGE SCALE GENOMIC DNA]</scope>
    <source>
        <strain evidence="4">OhILAs</strain>
    </source>
</reference>
<keyword evidence="1" id="KW-0732">Signal</keyword>
<dbReference type="eggNOG" id="COG3858">
    <property type="taxonomic scope" value="Bacteria"/>
</dbReference>
<dbReference type="OrthoDB" id="1684927at2"/>